<dbReference type="GO" id="GO:0005576">
    <property type="term" value="C:extracellular region"/>
    <property type="evidence" value="ECO:0007669"/>
    <property type="project" value="UniProtKB-SubCell"/>
</dbReference>
<sequence>MCISMWILLALFAMDVVANDNLRVAYQWKQIDFEYPNIGERQAAITNSTFISENVVPVGLEVYKNRLFITLPRWKKGVPASLAYIDLNDNFTQSPALKPYPSWSAHRVTNDEVPEIISPFRVRADNCGRLWVLDTGVENIANEANATVLSPTRLLIYDLHNDNLLRSYKFPDDHIKDSSFFVSIAVEDENCDDSYAYSADLGKPGLVIYSWKSQSSWRMTHNFFHPDPTAGNFSINNITFQWEDGLFGLALSKPQPPDNHPTLYFHPFVSMDEFQVSTKFLKNETLATSNEIYKEFKRIGSRGPNGQSSVEFLDKKTGVLFYTLPNLNAIACWKTSNKEYTLKSQGRIFMDPVLMEFPNDVKVDDQSRLWVLSDRLQKFLYSELDSNEINFRILTATVQDAISHTACDPKTKRLPDIINKLSDLIKTTAKPSTKSNAEKFYASGLIVLSSILMRTVF</sequence>
<name>A0A1J1I4Q0_9DIPT</name>
<dbReference type="PRINTS" id="PR01366">
    <property type="entry name" value="ROYALJELLY"/>
</dbReference>
<comment type="similarity">
    <text evidence="2">Belongs to the major royal jelly protein family.</text>
</comment>
<dbReference type="Proteomes" id="UP000183832">
    <property type="component" value="Unassembled WGS sequence"/>
</dbReference>
<feature type="signal peptide" evidence="5">
    <location>
        <begin position="1"/>
        <end position="18"/>
    </location>
</feature>
<reference evidence="6 7" key="1">
    <citation type="submission" date="2015-04" db="EMBL/GenBank/DDBJ databases">
        <authorList>
            <person name="Syromyatnikov M.Y."/>
            <person name="Popov V.N."/>
        </authorList>
    </citation>
    <scope>NUCLEOTIDE SEQUENCE [LARGE SCALE GENOMIC DNA]</scope>
</reference>
<dbReference type="Pfam" id="PF03022">
    <property type="entry name" value="MRJP"/>
    <property type="match status" value="1"/>
</dbReference>
<evidence type="ECO:0000256" key="5">
    <source>
        <dbReference type="SAM" id="SignalP"/>
    </source>
</evidence>
<proteinExistence type="inferred from homology"/>
<evidence type="ECO:0000256" key="2">
    <source>
        <dbReference type="ARBA" id="ARBA00009127"/>
    </source>
</evidence>
<dbReference type="FunFam" id="2.120.10.30:FF:000045">
    <property type="entry name" value="Blast:Protein yellow"/>
    <property type="match status" value="1"/>
</dbReference>
<evidence type="ECO:0000256" key="4">
    <source>
        <dbReference type="ARBA" id="ARBA00022729"/>
    </source>
</evidence>
<dbReference type="InterPro" id="IPR017996">
    <property type="entry name" value="MRJP/yellow-related"/>
</dbReference>
<keyword evidence="4 5" id="KW-0732">Signal</keyword>
<organism evidence="6 7">
    <name type="scientific">Clunio marinus</name>
    <dbReference type="NCBI Taxonomy" id="568069"/>
    <lineage>
        <taxon>Eukaryota</taxon>
        <taxon>Metazoa</taxon>
        <taxon>Ecdysozoa</taxon>
        <taxon>Arthropoda</taxon>
        <taxon>Hexapoda</taxon>
        <taxon>Insecta</taxon>
        <taxon>Pterygota</taxon>
        <taxon>Neoptera</taxon>
        <taxon>Endopterygota</taxon>
        <taxon>Diptera</taxon>
        <taxon>Nematocera</taxon>
        <taxon>Chironomoidea</taxon>
        <taxon>Chironomidae</taxon>
        <taxon>Clunio</taxon>
    </lineage>
</organism>
<dbReference type="EMBL" id="CVRI01000037">
    <property type="protein sequence ID" value="CRK93361.1"/>
    <property type="molecule type" value="Genomic_DNA"/>
</dbReference>
<keyword evidence="3" id="KW-0964">Secreted</keyword>
<evidence type="ECO:0000313" key="6">
    <source>
        <dbReference type="EMBL" id="CRK93361.1"/>
    </source>
</evidence>
<protein>
    <submittedName>
        <fullName evidence="6">CLUMA_CG006902, isoform A</fullName>
    </submittedName>
</protein>
<dbReference type="InterPro" id="IPR011042">
    <property type="entry name" value="6-blade_b-propeller_TolB-like"/>
</dbReference>
<dbReference type="Gene3D" id="2.120.10.30">
    <property type="entry name" value="TolB, C-terminal domain"/>
    <property type="match status" value="1"/>
</dbReference>
<comment type="subcellular location">
    <subcellularLocation>
        <location evidence="1">Secreted</location>
    </subcellularLocation>
</comment>
<dbReference type="OrthoDB" id="7776143at2759"/>
<gene>
    <name evidence="6" type="primary">similar to Protein yellow</name>
    <name evidence="6" type="ORF">CLUMA_CG006902</name>
</gene>
<dbReference type="STRING" id="568069.A0A1J1I4Q0"/>
<dbReference type="AlphaFoldDB" id="A0A1J1I4Q0"/>
<feature type="chain" id="PRO_5012294820" evidence="5">
    <location>
        <begin position="19"/>
        <end position="457"/>
    </location>
</feature>
<keyword evidence="7" id="KW-1185">Reference proteome</keyword>
<dbReference type="PANTHER" id="PTHR10009">
    <property type="entry name" value="PROTEIN YELLOW-RELATED"/>
    <property type="match status" value="1"/>
</dbReference>
<dbReference type="PANTHER" id="PTHR10009:SF12">
    <property type="entry name" value="LD43175P"/>
    <property type="match status" value="1"/>
</dbReference>
<evidence type="ECO:0000256" key="3">
    <source>
        <dbReference type="ARBA" id="ARBA00022525"/>
    </source>
</evidence>
<accession>A0A1J1I4Q0</accession>
<evidence type="ECO:0000313" key="7">
    <source>
        <dbReference type="Proteomes" id="UP000183832"/>
    </source>
</evidence>
<evidence type="ECO:0000256" key="1">
    <source>
        <dbReference type="ARBA" id="ARBA00004613"/>
    </source>
</evidence>